<gene>
    <name evidence="3" type="ORF">BDK51DRAFT_39131</name>
</gene>
<feature type="compositionally biased region" description="Low complexity" evidence="1">
    <location>
        <begin position="136"/>
        <end position="145"/>
    </location>
</feature>
<evidence type="ECO:0000313" key="4">
    <source>
        <dbReference type="Proteomes" id="UP000269721"/>
    </source>
</evidence>
<feature type="region of interest" description="Disordered" evidence="1">
    <location>
        <begin position="125"/>
        <end position="145"/>
    </location>
</feature>
<sequence length="275" mass="29969">MWTPAARAVLFVLILASLMPSYPAGLVQETLVCVFDPRGEGAAGGPYWTHESVAPVGWSFQLRVRYLGLLSARLKMDCVSGKCFGAPILIFFETSTKDPPPLLSKPTLRAIRTVLETFLRTSYTTHKRRPTPGTTPPTSSDSLLTHSLPLSDPDRTALALMHLTILQTLCLAQDPRSFMSNVRALNRELLAAVEILRPDDIARGEVERWRITDAELREPGVDGDGGAARALECKVRMCAAAEALFRVIGEEAPGDDDGGHEAGEGGKCEIEVRKM</sequence>
<proteinExistence type="predicted"/>
<evidence type="ECO:0000256" key="1">
    <source>
        <dbReference type="SAM" id="MobiDB-lite"/>
    </source>
</evidence>
<dbReference type="EMBL" id="KZ996070">
    <property type="protein sequence ID" value="RKO89473.1"/>
    <property type="molecule type" value="Genomic_DNA"/>
</dbReference>
<keyword evidence="4" id="KW-1185">Reference proteome</keyword>
<reference evidence="4" key="1">
    <citation type="journal article" date="2018" name="Nat. Microbiol.">
        <title>Leveraging single-cell genomics to expand the fungal tree of life.</title>
        <authorList>
            <person name="Ahrendt S.R."/>
            <person name="Quandt C.A."/>
            <person name="Ciobanu D."/>
            <person name="Clum A."/>
            <person name="Salamov A."/>
            <person name="Andreopoulos B."/>
            <person name="Cheng J.F."/>
            <person name="Woyke T."/>
            <person name="Pelin A."/>
            <person name="Henrissat B."/>
            <person name="Reynolds N.K."/>
            <person name="Benny G.L."/>
            <person name="Smith M.E."/>
            <person name="James T.Y."/>
            <person name="Grigoriev I.V."/>
        </authorList>
    </citation>
    <scope>NUCLEOTIDE SEQUENCE [LARGE SCALE GENOMIC DNA]</scope>
</reference>
<feature type="compositionally biased region" description="Basic and acidic residues" evidence="1">
    <location>
        <begin position="257"/>
        <end position="275"/>
    </location>
</feature>
<dbReference type="AlphaFoldDB" id="A0A4P9WCX2"/>
<evidence type="ECO:0000256" key="2">
    <source>
        <dbReference type="SAM" id="SignalP"/>
    </source>
</evidence>
<feature type="chain" id="PRO_5020474095" evidence="2">
    <location>
        <begin position="25"/>
        <end position="275"/>
    </location>
</feature>
<accession>A0A4P9WCX2</accession>
<feature type="signal peptide" evidence="2">
    <location>
        <begin position="1"/>
        <end position="24"/>
    </location>
</feature>
<keyword evidence="2" id="KW-0732">Signal</keyword>
<organism evidence="3 4">
    <name type="scientific">Blyttiomyces helicus</name>
    <dbReference type="NCBI Taxonomy" id="388810"/>
    <lineage>
        <taxon>Eukaryota</taxon>
        <taxon>Fungi</taxon>
        <taxon>Fungi incertae sedis</taxon>
        <taxon>Chytridiomycota</taxon>
        <taxon>Chytridiomycota incertae sedis</taxon>
        <taxon>Chytridiomycetes</taxon>
        <taxon>Chytridiomycetes incertae sedis</taxon>
        <taxon>Blyttiomyces</taxon>
    </lineage>
</organism>
<evidence type="ECO:0000313" key="3">
    <source>
        <dbReference type="EMBL" id="RKO89473.1"/>
    </source>
</evidence>
<name>A0A4P9WCX2_9FUNG</name>
<protein>
    <submittedName>
        <fullName evidence="3">Uncharacterized protein</fullName>
    </submittedName>
</protein>
<feature type="region of interest" description="Disordered" evidence="1">
    <location>
        <begin position="252"/>
        <end position="275"/>
    </location>
</feature>
<dbReference type="Proteomes" id="UP000269721">
    <property type="component" value="Unassembled WGS sequence"/>
</dbReference>